<evidence type="ECO:0000256" key="1">
    <source>
        <dbReference type="SAM" id="MobiDB-lite"/>
    </source>
</evidence>
<evidence type="ECO:0000313" key="4">
    <source>
        <dbReference type="Proteomes" id="UP000019225"/>
    </source>
</evidence>
<accession>W5WC73</accession>
<dbReference type="KEGG" id="kal:KALB_4754"/>
<name>W5WC73_9PSEU</name>
<dbReference type="EMBL" id="CP007155">
    <property type="protein sequence ID" value="AHH98116.1"/>
    <property type="molecule type" value="Genomic_DNA"/>
</dbReference>
<evidence type="ECO:0000259" key="2">
    <source>
        <dbReference type="PROSITE" id="PS51671"/>
    </source>
</evidence>
<dbReference type="STRING" id="1449976.KALB_4754"/>
<keyword evidence="4" id="KW-1185">Reference proteome</keyword>
<gene>
    <name evidence="3" type="ORF">KALB_4754</name>
</gene>
<dbReference type="Proteomes" id="UP000019225">
    <property type="component" value="Chromosome"/>
</dbReference>
<dbReference type="Gene3D" id="3.30.70.260">
    <property type="match status" value="1"/>
</dbReference>
<proteinExistence type="predicted"/>
<sequence length="211" mass="22430">MTRRRVVGIDSGPSGQLAASTRPRGKARSGRAWRHYPSLWLIRAAVEDRPGQLSVLTGVLGGLGCDIRALHVHTGQEGPVDEFLVHAPADISAESLVRALHGAGGREVRVLPAETHDLMDAATAAIGLAGDLVLDPDGLPGVLSRLLAARVSAHPAGAGPVDQVDGTRIRLCYRGEVLVLERPRMPFTGNEFARARAMVELTGQLREQRPG</sequence>
<dbReference type="PROSITE" id="PS51671">
    <property type="entry name" value="ACT"/>
    <property type="match status" value="1"/>
</dbReference>
<dbReference type="CDD" id="cd02116">
    <property type="entry name" value="ACT"/>
    <property type="match status" value="1"/>
</dbReference>
<evidence type="ECO:0000313" key="3">
    <source>
        <dbReference type="EMBL" id="AHH98116.1"/>
    </source>
</evidence>
<dbReference type="HOGENOM" id="CLU_1303556_0_0_11"/>
<dbReference type="SUPFAM" id="SSF55021">
    <property type="entry name" value="ACT-like"/>
    <property type="match status" value="1"/>
</dbReference>
<protein>
    <recommendedName>
        <fullName evidence="2">ACT domain-containing protein</fullName>
    </recommendedName>
</protein>
<dbReference type="eggNOG" id="COG1246">
    <property type="taxonomic scope" value="Bacteria"/>
</dbReference>
<organism evidence="3 4">
    <name type="scientific">Kutzneria albida DSM 43870</name>
    <dbReference type="NCBI Taxonomy" id="1449976"/>
    <lineage>
        <taxon>Bacteria</taxon>
        <taxon>Bacillati</taxon>
        <taxon>Actinomycetota</taxon>
        <taxon>Actinomycetes</taxon>
        <taxon>Pseudonocardiales</taxon>
        <taxon>Pseudonocardiaceae</taxon>
        <taxon>Kutzneria</taxon>
    </lineage>
</organism>
<feature type="domain" description="ACT" evidence="2">
    <location>
        <begin position="41"/>
        <end position="113"/>
    </location>
</feature>
<reference evidence="3 4" key="1">
    <citation type="journal article" date="2014" name="BMC Genomics">
        <title>Complete genome sequence of producer of the glycopeptide antibiotic Aculeximycin Kutzneria albida DSM 43870T, a representative of minor genus of Pseudonocardiaceae.</title>
        <authorList>
            <person name="Rebets Y."/>
            <person name="Tokovenko B."/>
            <person name="Lushchyk I."/>
            <person name="Ruckert C."/>
            <person name="Zaburannyi N."/>
            <person name="Bechthold A."/>
            <person name="Kalinowski J."/>
            <person name="Luzhetskyy A."/>
        </authorList>
    </citation>
    <scope>NUCLEOTIDE SEQUENCE [LARGE SCALE GENOMIC DNA]</scope>
    <source>
        <strain evidence="3">DSM 43870</strain>
    </source>
</reference>
<feature type="region of interest" description="Disordered" evidence="1">
    <location>
        <begin position="1"/>
        <end position="28"/>
    </location>
</feature>
<dbReference type="RefSeq" id="WP_025358147.1">
    <property type="nucleotide sequence ID" value="NZ_CP007155.1"/>
</dbReference>
<dbReference type="AlphaFoldDB" id="W5WC73"/>
<dbReference type="InterPro" id="IPR045865">
    <property type="entry name" value="ACT-like_dom_sf"/>
</dbReference>
<dbReference type="OrthoDB" id="5516749at2"/>
<dbReference type="InterPro" id="IPR002912">
    <property type="entry name" value="ACT_dom"/>
</dbReference>